<sequence>MIPTTHGINPGLSNKFYIKEPNTKITIGPHWFNTRIRQYMILEIMFFISLLMIFCRLQTISNQNDRVLEMISSMERKLETLASQKPNQDIRQFDNIKPLEQSVEPRKKEIPPQDSIEKMEPPSLKIKQSTSKTDNSTLEDSISGGAFRFNAADYLLGASVDYFLSSRSSLEENFKFEEANLVLLDRPHPPADKAWCTNAENPSLTIDLAKYTKPISVSYQHSKWNGTIPKEAPKTYDVVACFDCQCKVWEPLASNCHHSQHGAEQICNVSYDKNFPLIGKIQFRFRENYGDPNMTCVSLVRVYGETNTPVKMEKHLDSEKTCADLKWLIKVVECCMKTNAAPSVPNVVRNAQSMIITIASLKKFVIK</sequence>
<evidence type="ECO:0000313" key="9">
    <source>
        <dbReference type="EMBL" id="PIC36238.1"/>
    </source>
</evidence>
<keyword evidence="2 7" id="KW-0812">Transmembrane</keyword>
<dbReference type="GO" id="GO:0034993">
    <property type="term" value="C:meiotic nuclear membrane microtubule tethering complex"/>
    <property type="evidence" value="ECO:0007669"/>
    <property type="project" value="TreeGrafter"/>
</dbReference>
<reference evidence="10" key="1">
    <citation type="submission" date="2017-10" db="EMBL/GenBank/DDBJ databases">
        <title>Rapid genome shrinkage in a self-fertile nematode reveals novel sperm competition proteins.</title>
        <authorList>
            <person name="Yin D."/>
            <person name="Schwarz E.M."/>
            <person name="Thomas C.G."/>
            <person name="Felde R.L."/>
            <person name="Korf I.F."/>
            <person name="Cutter A.D."/>
            <person name="Schartner C.M."/>
            <person name="Ralston E.J."/>
            <person name="Meyer B.J."/>
            <person name="Haag E.S."/>
        </authorList>
    </citation>
    <scope>NUCLEOTIDE SEQUENCE [LARGE SCALE GENOMIC DNA]</scope>
    <source>
        <strain evidence="10">JU1422</strain>
    </source>
</reference>
<dbReference type="InterPro" id="IPR012919">
    <property type="entry name" value="SUN_dom"/>
</dbReference>
<evidence type="ECO:0000256" key="3">
    <source>
        <dbReference type="ARBA" id="ARBA00022989"/>
    </source>
</evidence>
<feature type="compositionally biased region" description="Polar residues" evidence="6">
    <location>
        <begin position="126"/>
        <end position="138"/>
    </location>
</feature>
<dbReference type="AlphaFoldDB" id="A0A2G5U9M3"/>
<feature type="transmembrane region" description="Helical" evidence="7">
    <location>
        <begin position="39"/>
        <end position="57"/>
    </location>
</feature>
<dbReference type="PANTHER" id="PTHR12911">
    <property type="entry name" value="SAD1/UNC-84-LIKE PROTEIN-RELATED"/>
    <property type="match status" value="1"/>
</dbReference>
<evidence type="ECO:0000256" key="6">
    <source>
        <dbReference type="SAM" id="MobiDB-lite"/>
    </source>
</evidence>
<name>A0A2G5U9M3_9PELO</name>
<feature type="region of interest" description="Disordered" evidence="6">
    <location>
        <begin position="101"/>
        <end position="138"/>
    </location>
</feature>
<evidence type="ECO:0000256" key="1">
    <source>
        <dbReference type="ARBA" id="ARBA00004370"/>
    </source>
</evidence>
<feature type="coiled-coil region" evidence="5">
    <location>
        <begin position="57"/>
        <end position="84"/>
    </location>
</feature>
<keyword evidence="3 7" id="KW-1133">Transmembrane helix</keyword>
<organism evidence="9 10">
    <name type="scientific">Caenorhabditis nigoni</name>
    <dbReference type="NCBI Taxonomy" id="1611254"/>
    <lineage>
        <taxon>Eukaryota</taxon>
        <taxon>Metazoa</taxon>
        <taxon>Ecdysozoa</taxon>
        <taxon>Nematoda</taxon>
        <taxon>Chromadorea</taxon>
        <taxon>Rhabditida</taxon>
        <taxon>Rhabditina</taxon>
        <taxon>Rhabditomorpha</taxon>
        <taxon>Rhabditoidea</taxon>
        <taxon>Rhabditidae</taxon>
        <taxon>Peloderinae</taxon>
        <taxon>Caenorhabditis</taxon>
    </lineage>
</organism>
<dbReference type="InterPro" id="IPR045119">
    <property type="entry name" value="SUN1-5"/>
</dbReference>
<dbReference type="Gene3D" id="2.60.120.260">
    <property type="entry name" value="Galactose-binding domain-like"/>
    <property type="match status" value="1"/>
</dbReference>
<keyword evidence="5" id="KW-0175">Coiled coil</keyword>
<evidence type="ECO:0000256" key="2">
    <source>
        <dbReference type="ARBA" id="ARBA00022692"/>
    </source>
</evidence>
<gene>
    <name evidence="9" type="primary">Cnig_chr_IV.g15311</name>
    <name evidence="9" type="ORF">B9Z55_015311</name>
</gene>
<evidence type="ECO:0000256" key="5">
    <source>
        <dbReference type="SAM" id="Coils"/>
    </source>
</evidence>
<dbReference type="Proteomes" id="UP000230233">
    <property type="component" value="Chromosome IV"/>
</dbReference>
<dbReference type="Pfam" id="PF07738">
    <property type="entry name" value="Sad1_UNC"/>
    <property type="match status" value="1"/>
</dbReference>
<proteinExistence type="predicted"/>
<dbReference type="EMBL" id="PDUG01000004">
    <property type="protein sequence ID" value="PIC36238.1"/>
    <property type="molecule type" value="Genomic_DNA"/>
</dbReference>
<evidence type="ECO:0000256" key="7">
    <source>
        <dbReference type="SAM" id="Phobius"/>
    </source>
</evidence>
<dbReference type="PANTHER" id="PTHR12911:SF2">
    <property type="entry name" value="SUN DOMAIN-CONTAINING PROTEIN 1"/>
    <property type="match status" value="1"/>
</dbReference>
<feature type="domain" description="SUN" evidence="8">
    <location>
        <begin position="135"/>
        <end position="307"/>
    </location>
</feature>
<dbReference type="FunFam" id="2.60.120.260:FF:000158">
    <property type="entry name" value="Protein CBG16940"/>
    <property type="match status" value="1"/>
</dbReference>
<dbReference type="PROSITE" id="PS51469">
    <property type="entry name" value="SUN"/>
    <property type="match status" value="1"/>
</dbReference>
<dbReference type="STRING" id="1611254.A0A2G5U9M3"/>
<evidence type="ECO:0000259" key="8">
    <source>
        <dbReference type="PROSITE" id="PS51469"/>
    </source>
</evidence>
<keyword evidence="10" id="KW-1185">Reference proteome</keyword>
<comment type="caution">
    <text evidence="9">The sequence shown here is derived from an EMBL/GenBank/DDBJ whole genome shotgun (WGS) entry which is preliminary data.</text>
</comment>
<keyword evidence="4 7" id="KW-0472">Membrane</keyword>
<dbReference type="GO" id="GO:0043495">
    <property type="term" value="F:protein-membrane adaptor activity"/>
    <property type="evidence" value="ECO:0007669"/>
    <property type="project" value="TreeGrafter"/>
</dbReference>
<dbReference type="OrthoDB" id="342281at2759"/>
<evidence type="ECO:0000256" key="4">
    <source>
        <dbReference type="ARBA" id="ARBA00023136"/>
    </source>
</evidence>
<comment type="subcellular location">
    <subcellularLocation>
        <location evidence="1">Membrane</location>
    </subcellularLocation>
</comment>
<evidence type="ECO:0000313" key="10">
    <source>
        <dbReference type="Proteomes" id="UP000230233"/>
    </source>
</evidence>
<feature type="compositionally biased region" description="Basic and acidic residues" evidence="6">
    <location>
        <begin position="103"/>
        <end position="120"/>
    </location>
</feature>
<accession>A0A2G5U9M3</accession>
<protein>
    <recommendedName>
        <fullName evidence="8">SUN domain-containing protein</fullName>
    </recommendedName>
</protein>